<reference evidence="6 7" key="1">
    <citation type="submission" date="2024-11" db="EMBL/GenBank/DDBJ databases">
        <title>Adaptive evolution of stress response genes in parasites aligns with host niche diversity.</title>
        <authorList>
            <person name="Hahn C."/>
            <person name="Resl P."/>
        </authorList>
    </citation>
    <scope>NUCLEOTIDE SEQUENCE [LARGE SCALE GENOMIC DNA]</scope>
    <source>
        <strain evidence="6">EGGRZ-B1_66</strain>
        <tissue evidence="6">Body</tissue>
    </source>
</reference>
<dbReference type="SUPFAM" id="SSF53187">
    <property type="entry name" value="Zn-dependent exopeptidases"/>
    <property type="match status" value="1"/>
</dbReference>
<evidence type="ECO:0000256" key="4">
    <source>
        <dbReference type="SAM" id="MobiDB-lite"/>
    </source>
</evidence>
<dbReference type="GO" id="GO:0004180">
    <property type="term" value="F:carboxypeptidase activity"/>
    <property type="evidence" value="ECO:0007669"/>
    <property type="project" value="UniProtKB-KW"/>
</dbReference>
<organism evidence="6 7">
    <name type="scientific">Cichlidogyrus casuarinus</name>
    <dbReference type="NCBI Taxonomy" id="1844966"/>
    <lineage>
        <taxon>Eukaryota</taxon>
        <taxon>Metazoa</taxon>
        <taxon>Spiralia</taxon>
        <taxon>Lophotrochozoa</taxon>
        <taxon>Platyhelminthes</taxon>
        <taxon>Monogenea</taxon>
        <taxon>Monopisthocotylea</taxon>
        <taxon>Dactylogyridea</taxon>
        <taxon>Ancyrocephalidae</taxon>
        <taxon>Cichlidogyrus</taxon>
    </lineage>
</organism>
<evidence type="ECO:0000259" key="5">
    <source>
        <dbReference type="PROSITE" id="PS52035"/>
    </source>
</evidence>
<feature type="domain" description="Peptidase M14" evidence="5">
    <location>
        <begin position="163"/>
        <end position="431"/>
    </location>
</feature>
<dbReference type="CDD" id="cd06908">
    <property type="entry name" value="M14_AGBL4_like"/>
    <property type="match status" value="1"/>
</dbReference>
<dbReference type="PANTHER" id="PTHR12756">
    <property type="entry name" value="CYTOSOLIC CARBOXYPEPTIDASE"/>
    <property type="match status" value="1"/>
</dbReference>
<comment type="caution">
    <text evidence="6">The sequence shown here is derived from an EMBL/GenBank/DDBJ whole genome shotgun (WGS) entry which is preliminary data.</text>
</comment>
<dbReference type="SMART" id="SM00631">
    <property type="entry name" value="Zn_pept"/>
    <property type="match status" value="1"/>
</dbReference>
<evidence type="ECO:0000256" key="3">
    <source>
        <dbReference type="PROSITE-ProRule" id="PRU01379"/>
    </source>
</evidence>
<gene>
    <name evidence="6" type="primary">AGBL4</name>
    <name evidence="6" type="ORF">Ciccas_008282</name>
</gene>
<dbReference type="InterPro" id="IPR040626">
    <property type="entry name" value="Pepdidase_M14_N"/>
</dbReference>
<dbReference type="Pfam" id="PF18027">
    <property type="entry name" value="Pepdidase_M14_N"/>
    <property type="match status" value="1"/>
</dbReference>
<dbReference type="InterPro" id="IPR050821">
    <property type="entry name" value="Cytosolic_carboxypeptidase"/>
</dbReference>
<evidence type="ECO:0000313" key="7">
    <source>
        <dbReference type="Proteomes" id="UP001626550"/>
    </source>
</evidence>
<feature type="active site" description="Proton donor/acceptor" evidence="3">
    <location>
        <position position="399"/>
    </location>
</feature>
<dbReference type="Proteomes" id="UP001626550">
    <property type="component" value="Unassembled WGS sequence"/>
</dbReference>
<evidence type="ECO:0000313" key="6">
    <source>
        <dbReference type="EMBL" id="KAL3313119.1"/>
    </source>
</evidence>
<dbReference type="EMBL" id="JBJKFK010001431">
    <property type="protein sequence ID" value="KAL3313119.1"/>
    <property type="molecule type" value="Genomic_DNA"/>
</dbReference>
<dbReference type="PANTHER" id="PTHR12756:SF9">
    <property type="entry name" value="CYTOSOLIC CARBOXYPEPTIDASE 6"/>
    <property type="match status" value="1"/>
</dbReference>
<evidence type="ECO:0000256" key="2">
    <source>
        <dbReference type="ARBA" id="ARBA00005988"/>
    </source>
</evidence>
<dbReference type="Gene3D" id="2.60.40.3120">
    <property type="match status" value="1"/>
</dbReference>
<comment type="cofactor">
    <cofactor evidence="1">
        <name>Zn(2+)</name>
        <dbReference type="ChEBI" id="CHEBI:29105"/>
    </cofactor>
</comment>
<dbReference type="PROSITE" id="PS52035">
    <property type="entry name" value="PEPTIDASE_M14"/>
    <property type="match status" value="1"/>
</dbReference>
<proteinExistence type="inferred from homology"/>
<keyword evidence="6" id="KW-0645">Protease</keyword>
<feature type="region of interest" description="Disordered" evidence="4">
    <location>
        <begin position="476"/>
        <end position="497"/>
    </location>
</feature>
<name>A0ABD2Q0Q9_9PLAT</name>
<keyword evidence="6" id="KW-0121">Carboxypeptidase</keyword>
<comment type="similarity">
    <text evidence="2 3">Belongs to the peptidase M14 family.</text>
</comment>
<keyword evidence="6" id="KW-0378">Hydrolase</keyword>
<keyword evidence="7" id="KW-1185">Reference proteome</keyword>
<dbReference type="AlphaFoldDB" id="A0ABD2Q0Q9"/>
<accession>A0ABD2Q0Q9</accession>
<dbReference type="InterPro" id="IPR000834">
    <property type="entry name" value="Peptidase_M14"/>
</dbReference>
<protein>
    <submittedName>
        <fullName evidence="6">Cytosolic carboxypeptidase 6</fullName>
    </submittedName>
</protein>
<dbReference type="Gene3D" id="3.40.630.10">
    <property type="entry name" value="Zn peptidases"/>
    <property type="match status" value="1"/>
</dbReference>
<dbReference type="Pfam" id="PF00246">
    <property type="entry name" value="Peptidase_M14"/>
    <property type="match status" value="1"/>
</dbReference>
<sequence>MSDSDQSDEEGHLAGNLNKYAAYPIEKLLKEEGPPPKGVLVFDAGFESGNLGRVDCINEFEYDLFIRPDTCNVKFRVWFNFIVNNAKRGQQVIFNLVNSSKSKSLYREGMSPVVRSKSRPIWTRIPSKNVFYYKCPEHRKNYVLSFLFCFGPEEEQFQFAYCFPYTYSRLSNYLAGLQSKNLPFFSRDTLGKSVQERNLDILTITHPKNLLKKQQSKRRVIFVTSRVHPGETPSSFVCEGFIDFLVSSHPLAQQLRYHIIFKIVPMLNPDGVYLGNYRCSLMGFDLNRHWHDPSAWAHPTITACKELLMCYDRSPEINLDFYVDIHAHSTLMNGFIYGNVYEDEERHIRQAVFPQLFSQNAEDFSLQQTNFNRDVIKAGTGRRTLGGLLEEKSLCYTLEVSFYGYKNPTTGEQVAYTEENARLGRNLAKTFHEYYRRREEINCELNTEIFGLCKSFYHEERRSVRLKTQMKKLEFDQKSVNSSRSSAEESDGEETNKVVNVVVEKETI</sequence>
<evidence type="ECO:0000256" key="1">
    <source>
        <dbReference type="ARBA" id="ARBA00001947"/>
    </source>
</evidence>